<dbReference type="Proteomes" id="UP000068164">
    <property type="component" value="Unassembled WGS sequence"/>
</dbReference>
<dbReference type="InterPro" id="IPR003795">
    <property type="entry name" value="DUF192"/>
</dbReference>
<dbReference type="EMBL" id="LNCD01000105">
    <property type="protein sequence ID" value="KWV47077.1"/>
    <property type="molecule type" value="Genomic_DNA"/>
</dbReference>
<dbReference type="InterPro" id="IPR038695">
    <property type="entry name" value="Saro_0823-like_sf"/>
</dbReference>
<organism evidence="1 2">
    <name type="scientific">Rhizobium altiplani</name>
    <dbReference type="NCBI Taxonomy" id="1864509"/>
    <lineage>
        <taxon>Bacteria</taxon>
        <taxon>Pseudomonadati</taxon>
        <taxon>Pseudomonadota</taxon>
        <taxon>Alphaproteobacteria</taxon>
        <taxon>Hyphomicrobiales</taxon>
        <taxon>Rhizobiaceae</taxon>
        <taxon>Rhizobium/Agrobacterium group</taxon>
        <taxon>Rhizobium</taxon>
    </lineage>
</organism>
<dbReference type="PANTHER" id="PTHR37953:SF1">
    <property type="entry name" value="UPF0127 PROTEIN MJ1496"/>
    <property type="match status" value="1"/>
</dbReference>
<evidence type="ECO:0008006" key="3">
    <source>
        <dbReference type="Google" id="ProtNLM"/>
    </source>
</evidence>
<dbReference type="RefSeq" id="WP_018858624.1">
    <property type="nucleotide sequence ID" value="NZ_JBBNAS010000306.1"/>
</dbReference>
<sequence length="160" mass="17988">MRMSAAHWIRSAIAALFFILAVPALSQQPITFDKEPLIIQTASGKRLNFIVEIADTNEQRQRGLMYRKDMAEDAGMIFDFGVSRRVQMWMENTILPLDMLFVDSTGTIRNIKQNAVPYSEDIIDSMTEVKYVIELNAGVTAKLGIKPGDKVMSATTTKKK</sequence>
<dbReference type="PANTHER" id="PTHR37953">
    <property type="entry name" value="UPF0127 PROTEIN MJ1496"/>
    <property type="match status" value="1"/>
</dbReference>
<evidence type="ECO:0000313" key="1">
    <source>
        <dbReference type="EMBL" id="KWV47077.1"/>
    </source>
</evidence>
<name>A0A125Q680_9HYPH</name>
<comment type="caution">
    <text evidence="1">The sequence shown here is derived from an EMBL/GenBank/DDBJ whole genome shotgun (WGS) entry which is preliminary data.</text>
</comment>
<gene>
    <name evidence="1" type="ORF">AS026_14000</name>
</gene>
<proteinExistence type="predicted"/>
<dbReference type="OrthoDB" id="9808290at2"/>
<evidence type="ECO:0000313" key="2">
    <source>
        <dbReference type="Proteomes" id="UP000068164"/>
    </source>
</evidence>
<dbReference type="Pfam" id="PF02643">
    <property type="entry name" value="DUF192"/>
    <property type="match status" value="1"/>
</dbReference>
<accession>A0A125Q680</accession>
<dbReference type="Gene3D" id="2.60.120.1140">
    <property type="entry name" value="Protein of unknown function DUF192"/>
    <property type="match status" value="1"/>
</dbReference>
<keyword evidence="2" id="KW-1185">Reference proteome</keyword>
<dbReference type="AlphaFoldDB" id="A0A125Q680"/>
<protein>
    <recommendedName>
        <fullName evidence="3">DUF192 domain-containing protein</fullName>
    </recommendedName>
</protein>
<reference evidence="1 2" key="1">
    <citation type="submission" date="2015-11" db="EMBL/GenBank/DDBJ databases">
        <title>Draft Genome Sequence of the Strain BR 10423 (Rhizobium sp.) isolated from nodules of Mimosa pudica.</title>
        <authorList>
            <person name="Barauna A.C."/>
            <person name="Zilli J.E."/>
            <person name="Simoes-Araujo J.L."/>
            <person name="Reis V.M."/>
            <person name="James E.K."/>
            <person name="Reis F.B.Jr."/>
            <person name="Rouws L.F."/>
            <person name="Passos S.R."/>
            <person name="Gois S.R."/>
        </authorList>
    </citation>
    <scope>NUCLEOTIDE SEQUENCE [LARGE SCALE GENOMIC DNA]</scope>
    <source>
        <strain evidence="1 2">BR10423</strain>
    </source>
</reference>